<proteinExistence type="inferred from homology"/>
<feature type="binding site" description="axial binding residue" evidence="9">
    <location>
        <position position="441"/>
    </location>
    <ligand>
        <name>heme</name>
        <dbReference type="ChEBI" id="CHEBI:30413"/>
    </ligand>
    <ligandPart>
        <name>Fe</name>
        <dbReference type="ChEBI" id="CHEBI:18248"/>
    </ligandPart>
</feature>
<keyword evidence="10" id="KW-0812">Transmembrane</keyword>
<sequence>MITTPVTNISIMITTLLLALCFGAALFYWRTTPVSNPRGLPLPPGPKPDPIIGNARHIPLEESWVTFARWKDTYGDIIHLNAMGQRIIVLNSFKVISDLVGQRSIYADRPYFYIISELMGLGKIVGLLPYGDTWKRHRKLLHSVLGKNVITQHRSVQQRHARWYLQTLLEKPEDFIQSLRLLAGKSVIRVAYGIDVHSAKDTCIILAEEAIDRCIKAMDPHYALLNALPILKYTPSWLPGFGIKGVALRQRPMSNKMVDLPFEDVKNRLASGMAIPSLVSAALQEEGCLEEDIKWASGSMYTAGADTIYAALCSFFLAMTTNPGVREKAQAEIDRAVGGNRLPRLEDRTKMPYLECVLKEILRWGTIAPFSVPRRLLEDDYYDGYWIPRGSTVLPNLWAIAHDKTIYKEPERFWPERFEGEAGKDVLDPTLYSYGFGRRICPGLHFADSMLFITMASILATYDITKPRNEDGQEIDPVISYHSGLLYHLNPFECTIKPRSPTAQALIEAEVAC</sequence>
<evidence type="ECO:0008006" key="13">
    <source>
        <dbReference type="Google" id="ProtNLM"/>
    </source>
</evidence>
<dbReference type="STRING" id="930990.A0A067MKX9"/>
<dbReference type="Proteomes" id="UP000027195">
    <property type="component" value="Unassembled WGS sequence"/>
</dbReference>
<dbReference type="InterPro" id="IPR001128">
    <property type="entry name" value="Cyt_P450"/>
</dbReference>
<feature type="transmembrane region" description="Helical" evidence="10">
    <location>
        <begin position="6"/>
        <end position="29"/>
    </location>
</feature>
<dbReference type="SUPFAM" id="SSF48264">
    <property type="entry name" value="Cytochrome P450"/>
    <property type="match status" value="1"/>
</dbReference>
<dbReference type="HOGENOM" id="CLU_001570_2_3_1"/>
<dbReference type="PANTHER" id="PTHR46300">
    <property type="entry name" value="P450, PUTATIVE (EUROFUNG)-RELATED-RELATED"/>
    <property type="match status" value="1"/>
</dbReference>
<dbReference type="Pfam" id="PF00067">
    <property type="entry name" value="p450"/>
    <property type="match status" value="1"/>
</dbReference>
<dbReference type="PRINTS" id="PR00463">
    <property type="entry name" value="EP450I"/>
</dbReference>
<evidence type="ECO:0000256" key="8">
    <source>
        <dbReference type="ARBA" id="ARBA00023033"/>
    </source>
</evidence>
<dbReference type="CDD" id="cd11065">
    <property type="entry name" value="CYP64-like"/>
    <property type="match status" value="1"/>
</dbReference>
<keyword evidence="8" id="KW-0503">Monooxygenase</keyword>
<dbReference type="EMBL" id="KL198028">
    <property type="protein sequence ID" value="KDQ16408.1"/>
    <property type="molecule type" value="Genomic_DNA"/>
</dbReference>
<evidence type="ECO:0000313" key="12">
    <source>
        <dbReference type="Proteomes" id="UP000027195"/>
    </source>
</evidence>
<dbReference type="InterPro" id="IPR050364">
    <property type="entry name" value="Cytochrome_P450_fung"/>
</dbReference>
<evidence type="ECO:0000256" key="1">
    <source>
        <dbReference type="ARBA" id="ARBA00001971"/>
    </source>
</evidence>
<evidence type="ECO:0000256" key="7">
    <source>
        <dbReference type="ARBA" id="ARBA00023004"/>
    </source>
</evidence>
<keyword evidence="6" id="KW-0560">Oxidoreductase</keyword>
<organism evidence="11 12">
    <name type="scientific">Botryobasidium botryosum (strain FD-172 SS1)</name>
    <dbReference type="NCBI Taxonomy" id="930990"/>
    <lineage>
        <taxon>Eukaryota</taxon>
        <taxon>Fungi</taxon>
        <taxon>Dikarya</taxon>
        <taxon>Basidiomycota</taxon>
        <taxon>Agaricomycotina</taxon>
        <taxon>Agaricomycetes</taxon>
        <taxon>Cantharellales</taxon>
        <taxon>Botryobasidiaceae</taxon>
        <taxon>Botryobasidium</taxon>
    </lineage>
</organism>
<keyword evidence="5 9" id="KW-0479">Metal-binding</keyword>
<comment type="similarity">
    <text evidence="3">Belongs to the cytochrome P450 family.</text>
</comment>
<gene>
    <name evidence="11" type="ORF">BOTBODRAFT_31081</name>
</gene>
<keyword evidence="10" id="KW-0472">Membrane</keyword>
<keyword evidence="10" id="KW-1133">Transmembrane helix</keyword>
<keyword evidence="7 9" id="KW-0408">Iron</keyword>
<dbReference type="GO" id="GO:0005506">
    <property type="term" value="F:iron ion binding"/>
    <property type="evidence" value="ECO:0007669"/>
    <property type="project" value="InterPro"/>
</dbReference>
<dbReference type="InterPro" id="IPR002401">
    <property type="entry name" value="Cyt_P450_E_grp-I"/>
</dbReference>
<keyword evidence="12" id="KW-1185">Reference proteome</keyword>
<protein>
    <recommendedName>
        <fullName evidence="13">Cytochrome P450</fullName>
    </recommendedName>
</protein>
<evidence type="ECO:0000256" key="9">
    <source>
        <dbReference type="PIRSR" id="PIRSR602401-1"/>
    </source>
</evidence>
<dbReference type="GO" id="GO:0016705">
    <property type="term" value="F:oxidoreductase activity, acting on paired donors, with incorporation or reduction of molecular oxygen"/>
    <property type="evidence" value="ECO:0007669"/>
    <property type="project" value="InterPro"/>
</dbReference>
<accession>A0A067MKX9</accession>
<evidence type="ECO:0000256" key="6">
    <source>
        <dbReference type="ARBA" id="ARBA00023002"/>
    </source>
</evidence>
<dbReference type="Gene3D" id="1.10.630.10">
    <property type="entry name" value="Cytochrome P450"/>
    <property type="match status" value="1"/>
</dbReference>
<dbReference type="AlphaFoldDB" id="A0A067MKX9"/>
<evidence type="ECO:0000256" key="4">
    <source>
        <dbReference type="ARBA" id="ARBA00022617"/>
    </source>
</evidence>
<dbReference type="InParanoid" id="A0A067MKX9"/>
<dbReference type="OrthoDB" id="3934656at2759"/>
<evidence type="ECO:0000256" key="10">
    <source>
        <dbReference type="SAM" id="Phobius"/>
    </source>
</evidence>
<comment type="pathway">
    <text evidence="2">Secondary metabolite biosynthesis.</text>
</comment>
<evidence type="ECO:0000256" key="3">
    <source>
        <dbReference type="ARBA" id="ARBA00010617"/>
    </source>
</evidence>
<evidence type="ECO:0000313" key="11">
    <source>
        <dbReference type="EMBL" id="KDQ16408.1"/>
    </source>
</evidence>
<name>A0A067MKX9_BOTB1</name>
<dbReference type="GO" id="GO:0020037">
    <property type="term" value="F:heme binding"/>
    <property type="evidence" value="ECO:0007669"/>
    <property type="project" value="InterPro"/>
</dbReference>
<dbReference type="PANTHER" id="PTHR46300:SF5">
    <property type="entry name" value="CYTOCHROME P450"/>
    <property type="match status" value="1"/>
</dbReference>
<keyword evidence="4 9" id="KW-0349">Heme</keyword>
<dbReference type="GO" id="GO:0004497">
    <property type="term" value="F:monooxygenase activity"/>
    <property type="evidence" value="ECO:0007669"/>
    <property type="project" value="UniProtKB-KW"/>
</dbReference>
<evidence type="ECO:0000256" key="2">
    <source>
        <dbReference type="ARBA" id="ARBA00005179"/>
    </source>
</evidence>
<comment type="cofactor">
    <cofactor evidence="1 9">
        <name>heme</name>
        <dbReference type="ChEBI" id="CHEBI:30413"/>
    </cofactor>
</comment>
<reference evidence="12" key="1">
    <citation type="journal article" date="2014" name="Proc. Natl. Acad. Sci. U.S.A.">
        <title>Extensive sampling of basidiomycete genomes demonstrates inadequacy of the white-rot/brown-rot paradigm for wood decay fungi.</title>
        <authorList>
            <person name="Riley R."/>
            <person name="Salamov A.A."/>
            <person name="Brown D.W."/>
            <person name="Nagy L.G."/>
            <person name="Floudas D."/>
            <person name="Held B.W."/>
            <person name="Levasseur A."/>
            <person name="Lombard V."/>
            <person name="Morin E."/>
            <person name="Otillar R."/>
            <person name="Lindquist E.A."/>
            <person name="Sun H."/>
            <person name="LaButti K.M."/>
            <person name="Schmutz J."/>
            <person name="Jabbour D."/>
            <person name="Luo H."/>
            <person name="Baker S.E."/>
            <person name="Pisabarro A.G."/>
            <person name="Walton J.D."/>
            <person name="Blanchette R.A."/>
            <person name="Henrissat B."/>
            <person name="Martin F."/>
            <person name="Cullen D."/>
            <person name="Hibbett D.S."/>
            <person name="Grigoriev I.V."/>
        </authorList>
    </citation>
    <scope>NUCLEOTIDE SEQUENCE [LARGE SCALE GENOMIC DNA]</scope>
    <source>
        <strain evidence="12">FD-172 SS1</strain>
    </source>
</reference>
<dbReference type="InterPro" id="IPR036396">
    <property type="entry name" value="Cyt_P450_sf"/>
</dbReference>
<evidence type="ECO:0000256" key="5">
    <source>
        <dbReference type="ARBA" id="ARBA00022723"/>
    </source>
</evidence>